<dbReference type="Pfam" id="PF13302">
    <property type="entry name" value="Acetyltransf_3"/>
    <property type="match status" value="1"/>
</dbReference>
<reference evidence="2 3" key="1">
    <citation type="journal article" date="2008" name="Int. J. Syst. Evol. Microbiol.">
        <title>Neptunomonas japonica sp. nov., an Osedax japonicus symbiont-like bacterium isolated from sediment adjacent to sperm whale carcasses off Kagoshima, Japan.</title>
        <authorList>
            <person name="Miyazaki M."/>
            <person name="Nogi Y."/>
            <person name="Fujiwara Y."/>
            <person name="Kawato M."/>
            <person name="Kubokawa K."/>
            <person name="Horikoshi K."/>
        </authorList>
    </citation>
    <scope>NUCLEOTIDE SEQUENCE [LARGE SCALE GENOMIC DNA]</scope>
    <source>
        <strain evidence="2 3">JAMM 1380</strain>
    </source>
</reference>
<name>A0A7R6SWB7_9GAMM</name>
<keyword evidence="2" id="KW-0808">Transferase</keyword>
<dbReference type="InterPro" id="IPR000182">
    <property type="entry name" value="GNAT_dom"/>
</dbReference>
<accession>A0A7R6SWB7</accession>
<keyword evidence="3" id="KW-1185">Reference proteome</keyword>
<sequence length="242" mass="28180">MYAQNGRSDMEIRMNELGQPLGDELDQWQSCALPERMVIKGKYCRLEPLDPVLHAEQLYEAFIEDMQEANWTYLPYGPFNKFTDFKVWLDVSCEGNDPLFFTVIDNSSSCAIGLASYLRIAPLNGVIEVGHIHFSPKLQKTVMATEVMYLMMKHIFDELGYRRYEWKCDSCNQGSKKAALRLGFKFEGIFRQATIYKGRNRDTAWFSILDKEWPALKLAFEHWLDTSNFDEQGHQKRSLQDC</sequence>
<dbReference type="InterPro" id="IPR051908">
    <property type="entry name" value="Ribosomal_N-acetyltransferase"/>
</dbReference>
<evidence type="ECO:0000259" key="1">
    <source>
        <dbReference type="Pfam" id="PF13302"/>
    </source>
</evidence>
<protein>
    <submittedName>
        <fullName evidence="2">GCN5 family acetyltransferase</fullName>
    </submittedName>
</protein>
<dbReference type="PANTHER" id="PTHR43441:SF2">
    <property type="entry name" value="FAMILY ACETYLTRANSFERASE, PUTATIVE (AFU_ORTHOLOGUE AFUA_7G00850)-RELATED"/>
    <property type="match status" value="1"/>
</dbReference>
<dbReference type="GO" id="GO:0005737">
    <property type="term" value="C:cytoplasm"/>
    <property type="evidence" value="ECO:0007669"/>
    <property type="project" value="TreeGrafter"/>
</dbReference>
<dbReference type="InterPro" id="IPR016181">
    <property type="entry name" value="Acyl_CoA_acyltransferase"/>
</dbReference>
<dbReference type="EMBL" id="AP014546">
    <property type="protein sequence ID" value="BBB29610.1"/>
    <property type="molecule type" value="Genomic_DNA"/>
</dbReference>
<proteinExistence type="predicted"/>
<evidence type="ECO:0000313" key="3">
    <source>
        <dbReference type="Proteomes" id="UP000595332"/>
    </source>
</evidence>
<feature type="domain" description="N-acetyltransferase" evidence="1">
    <location>
        <begin position="46"/>
        <end position="185"/>
    </location>
</feature>
<gene>
    <name evidence="2" type="ORF">NEJAP_1659</name>
</gene>
<dbReference type="FunFam" id="3.40.630.30:FF:000047">
    <property type="entry name" value="Acetyltransferase, GNAT family"/>
    <property type="match status" value="1"/>
</dbReference>
<evidence type="ECO:0000313" key="2">
    <source>
        <dbReference type="EMBL" id="BBB29610.1"/>
    </source>
</evidence>
<dbReference type="Gene3D" id="3.40.630.30">
    <property type="match status" value="1"/>
</dbReference>
<dbReference type="PANTHER" id="PTHR43441">
    <property type="entry name" value="RIBOSOMAL-PROTEIN-SERINE ACETYLTRANSFERASE"/>
    <property type="match status" value="1"/>
</dbReference>
<dbReference type="Proteomes" id="UP000595332">
    <property type="component" value="Chromosome"/>
</dbReference>
<dbReference type="GO" id="GO:1990189">
    <property type="term" value="F:protein N-terminal-serine acetyltransferase activity"/>
    <property type="evidence" value="ECO:0007669"/>
    <property type="project" value="TreeGrafter"/>
</dbReference>
<dbReference type="AlphaFoldDB" id="A0A7R6SWB7"/>
<dbReference type="GO" id="GO:0008999">
    <property type="term" value="F:protein-N-terminal-alanine acetyltransferase activity"/>
    <property type="evidence" value="ECO:0007669"/>
    <property type="project" value="TreeGrafter"/>
</dbReference>
<organism evidence="2 3">
    <name type="scientific">Neptunomonas japonica JAMM 1380</name>
    <dbReference type="NCBI Taxonomy" id="1441457"/>
    <lineage>
        <taxon>Bacteria</taxon>
        <taxon>Pseudomonadati</taxon>
        <taxon>Pseudomonadota</taxon>
        <taxon>Gammaproteobacteria</taxon>
        <taxon>Oceanospirillales</taxon>
        <taxon>Oceanospirillaceae</taxon>
        <taxon>Neptunomonas</taxon>
    </lineage>
</organism>
<dbReference type="SUPFAM" id="SSF55729">
    <property type="entry name" value="Acyl-CoA N-acyltransferases (Nat)"/>
    <property type="match status" value="1"/>
</dbReference>
<dbReference type="KEGG" id="njp:NEJAP_1659"/>